<organism evidence="1">
    <name type="scientific">uncultured Caudovirales phage</name>
    <dbReference type="NCBI Taxonomy" id="2100421"/>
    <lineage>
        <taxon>Viruses</taxon>
        <taxon>Duplodnaviria</taxon>
        <taxon>Heunggongvirae</taxon>
        <taxon>Uroviricota</taxon>
        <taxon>Caudoviricetes</taxon>
        <taxon>Peduoviridae</taxon>
        <taxon>Maltschvirus</taxon>
        <taxon>Maltschvirus maltsch</taxon>
    </lineage>
</organism>
<accession>A0A6J5PGD5</accession>
<reference evidence="1" key="1">
    <citation type="submission" date="2020-04" db="EMBL/GenBank/DDBJ databases">
        <authorList>
            <person name="Chiriac C."/>
            <person name="Salcher M."/>
            <person name="Ghai R."/>
            <person name="Kavagutti S V."/>
        </authorList>
    </citation>
    <scope>NUCLEOTIDE SEQUENCE</scope>
</reference>
<dbReference type="Pfam" id="PF25209">
    <property type="entry name" value="Phage_capsid_4"/>
    <property type="match status" value="1"/>
</dbReference>
<dbReference type="NCBIfam" id="TIGR04387">
    <property type="entry name" value="capsid_maj_N4"/>
    <property type="match status" value="1"/>
</dbReference>
<proteinExistence type="predicted"/>
<evidence type="ECO:0000313" key="1">
    <source>
        <dbReference type="EMBL" id="CAB4166744.1"/>
    </source>
</evidence>
<sequence length="313" mass="34300">MTITTGAVLPPAVRDYYDRLLLMTAYPTLIHTKFAQKRMLPRKMGDTIVFRRYNRLATVPVPLVDGVTPPGAPLSATDIKARVDFYGNYVMITNQVELTVEDRVLNESARLLAQNLGQTMDEVTRDVLASTSSVLQCQNGNNNQTPTEINKLDIDIAVKTLLGNDAEMISQVVTGANLFGTAPIRPAFWGYMDTDLLDDLEQVANFQPTSSYPAQQTVLEAEWGATGNVRWLYTSVGSVSSAAIPVYNNFIVGKEAYAVVHLGSESGDFYIEPLGSAGSADPLHQRGTVGWQHPFVARILNDAFMLNLEATHS</sequence>
<name>A0A6J5PGD5_9CAUD</name>
<protein>
    <submittedName>
        <fullName evidence="1">Uncharacterized protein</fullName>
    </submittedName>
</protein>
<gene>
    <name evidence="1" type="ORF">UFOVP844_49</name>
</gene>
<dbReference type="EMBL" id="LR796795">
    <property type="protein sequence ID" value="CAB4166744.1"/>
    <property type="molecule type" value="Genomic_DNA"/>
</dbReference>